<keyword evidence="3" id="KW-1185">Reference proteome</keyword>
<dbReference type="Gene3D" id="6.10.140.1040">
    <property type="match status" value="1"/>
</dbReference>
<feature type="region of interest" description="Disordered" evidence="1">
    <location>
        <begin position="57"/>
        <end position="294"/>
    </location>
</feature>
<dbReference type="InterPro" id="IPR039764">
    <property type="entry name" value="HABP4/SERBP1-like"/>
</dbReference>
<sequence length="414" mass="45774">MDYGISVKNRFIFLDNESDEDPSDVLKKLDETKKEKPQKVKEAKKVIKLVLPAKQVTVVKKSNESKTPAETTKQDAEKRGQQNAASRGRHTKIAKVEDSANATSDELGKWETHGNVRGRVNNTGRGGQIRGEARKDEPKSGDVLAVRFGEAPSRGRGTGRGGNRLPGDRDNVTGFDRGNRRGMGRDGGRPHRSDDNDESYRDANKAEGALRGRGHTRGITSRRGTQADRHSGSDKTGVRAIPKKDGHGTGNWGDVNDELAGETEPIPQTEATQAQETAGTEQPTEEQMEQAAVAETKPVLTLSEFKAQHDKKEDVHFNTRKAGEGQDAKVYKNLVPLKKNETEEFKEEFEVVIKSKPLKDVSHLLSFKVESENKDFRANRGILVETNARKHRGRGDEKRGDLKITEDAFPVLGK</sequence>
<evidence type="ECO:0000256" key="1">
    <source>
        <dbReference type="SAM" id="MobiDB-lite"/>
    </source>
</evidence>
<dbReference type="SMART" id="SM01233">
    <property type="entry name" value="HABP4_PAI-RBP1"/>
    <property type="match status" value="1"/>
</dbReference>
<evidence type="ECO:0000313" key="3">
    <source>
        <dbReference type="Proteomes" id="UP000887540"/>
    </source>
</evidence>
<dbReference type="GO" id="GO:0003723">
    <property type="term" value="F:RNA binding"/>
    <property type="evidence" value="ECO:0007669"/>
    <property type="project" value="InterPro"/>
</dbReference>
<evidence type="ECO:0000313" key="4">
    <source>
        <dbReference type="WBParaSite" id="ACRNAN_scaffold118.g8564.t1"/>
    </source>
</evidence>
<dbReference type="Proteomes" id="UP000887540">
    <property type="component" value="Unplaced"/>
</dbReference>
<protein>
    <submittedName>
        <fullName evidence="4">Hyaluronan/mRNA-binding protein domain-containing protein</fullName>
    </submittedName>
</protein>
<dbReference type="Pfam" id="PF04774">
    <property type="entry name" value="HABP4_PAI-RBP1"/>
    <property type="match status" value="1"/>
</dbReference>
<proteinExistence type="predicted"/>
<name>A0A914CM23_9BILA</name>
<accession>A0A914CM23</accession>
<dbReference type="PANTHER" id="PTHR12299:SF17">
    <property type="entry name" value="AT19571P-RELATED"/>
    <property type="match status" value="1"/>
</dbReference>
<evidence type="ECO:0000259" key="2">
    <source>
        <dbReference type="SMART" id="SM01233"/>
    </source>
</evidence>
<dbReference type="GO" id="GO:0005634">
    <property type="term" value="C:nucleus"/>
    <property type="evidence" value="ECO:0007669"/>
    <property type="project" value="TreeGrafter"/>
</dbReference>
<dbReference type="GO" id="GO:0005737">
    <property type="term" value="C:cytoplasm"/>
    <property type="evidence" value="ECO:0007669"/>
    <property type="project" value="TreeGrafter"/>
</dbReference>
<feature type="compositionally biased region" description="Basic and acidic residues" evidence="1">
    <location>
        <begin position="166"/>
        <end position="210"/>
    </location>
</feature>
<feature type="compositionally biased region" description="Basic and acidic residues" evidence="1">
    <location>
        <begin position="131"/>
        <end position="140"/>
    </location>
</feature>
<feature type="compositionally biased region" description="Basic and acidic residues" evidence="1">
    <location>
        <begin position="24"/>
        <end position="42"/>
    </location>
</feature>
<dbReference type="AlphaFoldDB" id="A0A914CM23"/>
<feature type="compositionally biased region" description="Low complexity" evidence="1">
    <location>
        <begin position="268"/>
        <end position="282"/>
    </location>
</feature>
<dbReference type="WBParaSite" id="ACRNAN_scaffold118.g8564.t1">
    <property type="protein sequence ID" value="ACRNAN_scaffold118.g8564.t1"/>
    <property type="gene ID" value="ACRNAN_scaffold118.g8564"/>
</dbReference>
<reference evidence="4" key="1">
    <citation type="submission" date="2022-11" db="UniProtKB">
        <authorList>
            <consortium name="WormBaseParasite"/>
        </authorList>
    </citation>
    <scope>IDENTIFICATION</scope>
</reference>
<feature type="domain" description="Hyaluronan/mRNA-binding protein" evidence="2">
    <location>
        <begin position="223"/>
        <end position="325"/>
    </location>
</feature>
<dbReference type="InterPro" id="IPR006861">
    <property type="entry name" value="HABP4_PAIRBP1-bd"/>
</dbReference>
<organism evidence="3 4">
    <name type="scientific">Acrobeloides nanus</name>
    <dbReference type="NCBI Taxonomy" id="290746"/>
    <lineage>
        <taxon>Eukaryota</taxon>
        <taxon>Metazoa</taxon>
        <taxon>Ecdysozoa</taxon>
        <taxon>Nematoda</taxon>
        <taxon>Chromadorea</taxon>
        <taxon>Rhabditida</taxon>
        <taxon>Tylenchina</taxon>
        <taxon>Cephalobomorpha</taxon>
        <taxon>Cephaloboidea</taxon>
        <taxon>Cephalobidae</taxon>
        <taxon>Acrobeloides</taxon>
    </lineage>
</organism>
<feature type="compositionally biased region" description="Basic and acidic residues" evidence="1">
    <location>
        <begin position="225"/>
        <end position="247"/>
    </location>
</feature>
<feature type="region of interest" description="Disordered" evidence="1">
    <location>
        <begin position="17"/>
        <end position="42"/>
    </location>
</feature>
<dbReference type="PANTHER" id="PTHR12299">
    <property type="entry name" value="HYALURONIC ACID-BINDING PROTEIN 4"/>
    <property type="match status" value="1"/>
</dbReference>